<gene>
    <name evidence="2" type="ORF">BGZ65_002007</name>
</gene>
<evidence type="ECO:0000313" key="2">
    <source>
        <dbReference type="EMBL" id="KAF9936825.1"/>
    </source>
</evidence>
<proteinExistence type="predicted"/>
<feature type="compositionally biased region" description="Low complexity" evidence="1">
    <location>
        <begin position="181"/>
        <end position="197"/>
    </location>
</feature>
<organism evidence="2 3">
    <name type="scientific">Modicella reniformis</name>
    <dbReference type="NCBI Taxonomy" id="1440133"/>
    <lineage>
        <taxon>Eukaryota</taxon>
        <taxon>Fungi</taxon>
        <taxon>Fungi incertae sedis</taxon>
        <taxon>Mucoromycota</taxon>
        <taxon>Mortierellomycotina</taxon>
        <taxon>Mortierellomycetes</taxon>
        <taxon>Mortierellales</taxon>
        <taxon>Mortierellaceae</taxon>
        <taxon>Modicella</taxon>
    </lineage>
</organism>
<dbReference type="EMBL" id="JAAAHW010009736">
    <property type="protein sequence ID" value="KAF9936825.1"/>
    <property type="molecule type" value="Genomic_DNA"/>
</dbReference>
<feature type="compositionally biased region" description="Low complexity" evidence="1">
    <location>
        <begin position="1"/>
        <end position="15"/>
    </location>
</feature>
<feature type="compositionally biased region" description="Basic and acidic residues" evidence="1">
    <location>
        <begin position="32"/>
        <end position="47"/>
    </location>
</feature>
<feature type="region of interest" description="Disordered" evidence="1">
    <location>
        <begin position="122"/>
        <end position="197"/>
    </location>
</feature>
<name>A0A9P6ILL5_9FUNG</name>
<feature type="compositionally biased region" description="Polar residues" evidence="1">
    <location>
        <begin position="122"/>
        <end position="133"/>
    </location>
</feature>
<protein>
    <submittedName>
        <fullName evidence="2">Uncharacterized protein</fullName>
    </submittedName>
</protein>
<dbReference type="OrthoDB" id="39175at2759"/>
<keyword evidence="3" id="KW-1185">Reference proteome</keyword>
<comment type="caution">
    <text evidence="2">The sequence shown here is derived from an EMBL/GenBank/DDBJ whole genome shotgun (WGS) entry which is preliminary data.</text>
</comment>
<dbReference type="Proteomes" id="UP000749646">
    <property type="component" value="Unassembled WGS sequence"/>
</dbReference>
<sequence>MATAAAASANSNANTQTGAGVTFNGLGIESNIRTDRGDDVWSTKPEEQGSGSNGVEMVGTRPSGLLVRRASASGQLMHVDEPVKSNTDTADNPKRRRSLLSSSSSPTSLRALFNASATGIRSPTLATSQQPLSVDTPDVKKPIENALNDQGSAIQDVHPDPTGSTSSSARFDYFDHPIPYSGSSSSSSTPSGAMLHI</sequence>
<dbReference type="AlphaFoldDB" id="A0A9P6ILL5"/>
<reference evidence="2" key="1">
    <citation type="journal article" date="2020" name="Fungal Divers.">
        <title>Resolving the Mortierellaceae phylogeny through synthesis of multi-gene phylogenetics and phylogenomics.</title>
        <authorList>
            <person name="Vandepol N."/>
            <person name="Liber J."/>
            <person name="Desiro A."/>
            <person name="Na H."/>
            <person name="Kennedy M."/>
            <person name="Barry K."/>
            <person name="Grigoriev I.V."/>
            <person name="Miller A.N."/>
            <person name="O'Donnell K."/>
            <person name="Stajich J.E."/>
            <person name="Bonito G."/>
        </authorList>
    </citation>
    <scope>NUCLEOTIDE SEQUENCE</scope>
    <source>
        <strain evidence="2">MES-2147</strain>
    </source>
</reference>
<accession>A0A9P6ILL5</accession>
<feature type="region of interest" description="Disordered" evidence="1">
    <location>
        <begin position="74"/>
        <end position="105"/>
    </location>
</feature>
<evidence type="ECO:0000313" key="3">
    <source>
        <dbReference type="Proteomes" id="UP000749646"/>
    </source>
</evidence>
<feature type="region of interest" description="Disordered" evidence="1">
    <location>
        <begin position="1"/>
        <end position="59"/>
    </location>
</feature>
<evidence type="ECO:0000256" key="1">
    <source>
        <dbReference type="SAM" id="MobiDB-lite"/>
    </source>
</evidence>